<feature type="non-terminal residue" evidence="2">
    <location>
        <position position="297"/>
    </location>
</feature>
<organism evidence="2 3">
    <name type="scientific">Cyclotella atomus</name>
    <dbReference type="NCBI Taxonomy" id="382360"/>
    <lineage>
        <taxon>Eukaryota</taxon>
        <taxon>Sar</taxon>
        <taxon>Stramenopiles</taxon>
        <taxon>Ochrophyta</taxon>
        <taxon>Bacillariophyta</taxon>
        <taxon>Coscinodiscophyceae</taxon>
        <taxon>Thalassiosirophycidae</taxon>
        <taxon>Stephanodiscales</taxon>
        <taxon>Stephanodiscaceae</taxon>
        <taxon>Cyclotella</taxon>
    </lineage>
</organism>
<dbReference type="AlphaFoldDB" id="A0ABD3NIH7"/>
<feature type="region of interest" description="Disordered" evidence="1">
    <location>
        <begin position="175"/>
        <end position="197"/>
    </location>
</feature>
<accession>A0ABD3NIH7</accession>
<evidence type="ECO:0000313" key="2">
    <source>
        <dbReference type="EMBL" id="KAL3775753.1"/>
    </source>
</evidence>
<sequence>MSTAEDDDDSISETCSLNSCEEFLSFESIRDPSTNLETSIRFSWPQVYEIEVDCSSPDSKLENSETPTEKKLRKITISTLLEEDDIAPIFDGSRWAGTRLWDLCSVSYEDTPTQPPLVNTVEKSTQMRVKPEPIIAQIITILQHVCDLQNAVHEFRPSTMGLTRNAPAEIDYAVNGERNSSDDESHDGREDDITRRTTCDNSNDVTFKSTVKDDLKDMEKYIIAIASYTKMSGTTNCRSILIHQRYNDIKELGTNVLALSINRYLTLAVQHPQSPAMIKNYTELKRGDLKLIVENFG</sequence>
<protein>
    <submittedName>
        <fullName evidence="2">Uncharacterized protein</fullName>
    </submittedName>
</protein>
<evidence type="ECO:0000256" key="1">
    <source>
        <dbReference type="SAM" id="MobiDB-lite"/>
    </source>
</evidence>
<reference evidence="2 3" key="1">
    <citation type="submission" date="2024-10" db="EMBL/GenBank/DDBJ databases">
        <title>Updated reference genomes for cyclostephanoid diatoms.</title>
        <authorList>
            <person name="Roberts W.R."/>
            <person name="Alverson A.J."/>
        </authorList>
    </citation>
    <scope>NUCLEOTIDE SEQUENCE [LARGE SCALE GENOMIC DNA]</scope>
    <source>
        <strain evidence="2 3">AJA010-31</strain>
    </source>
</reference>
<comment type="caution">
    <text evidence="2">The sequence shown here is derived from an EMBL/GenBank/DDBJ whole genome shotgun (WGS) entry which is preliminary data.</text>
</comment>
<evidence type="ECO:0000313" key="3">
    <source>
        <dbReference type="Proteomes" id="UP001530400"/>
    </source>
</evidence>
<gene>
    <name evidence="2" type="ORF">ACHAWO_010177</name>
</gene>
<feature type="compositionally biased region" description="Basic and acidic residues" evidence="1">
    <location>
        <begin position="179"/>
        <end position="197"/>
    </location>
</feature>
<dbReference type="Proteomes" id="UP001530400">
    <property type="component" value="Unassembled WGS sequence"/>
</dbReference>
<dbReference type="EMBL" id="JALLPJ020001137">
    <property type="protein sequence ID" value="KAL3775753.1"/>
    <property type="molecule type" value="Genomic_DNA"/>
</dbReference>
<name>A0ABD3NIH7_9STRA</name>
<proteinExistence type="predicted"/>
<keyword evidence="3" id="KW-1185">Reference proteome</keyword>